<dbReference type="InterPro" id="IPR010982">
    <property type="entry name" value="Lambda_DNA-bd_dom_sf"/>
</dbReference>
<reference evidence="7 8" key="1">
    <citation type="submission" date="2017-10" db="EMBL/GenBank/DDBJ databases">
        <title>The new phylogeny of genus Mycobacterium.</title>
        <authorList>
            <person name="Tortoli E."/>
            <person name="Trovato A."/>
            <person name="Cirillo D.M."/>
        </authorList>
    </citation>
    <scope>NUCLEOTIDE SEQUENCE [LARGE SCALE GENOMIC DNA]</scope>
    <source>
        <strain evidence="7 8">CCUG37673</strain>
    </source>
</reference>
<dbReference type="SUPFAM" id="SSF47413">
    <property type="entry name" value="lambda repressor-like DNA-binding domains"/>
    <property type="match status" value="1"/>
</dbReference>
<dbReference type="Proteomes" id="UP000220914">
    <property type="component" value="Unassembled WGS sequence"/>
</dbReference>
<evidence type="ECO:0000256" key="4">
    <source>
        <dbReference type="ARBA" id="ARBA00023163"/>
    </source>
</evidence>
<gene>
    <name evidence="7" type="ORF">CQY20_30825</name>
    <name evidence="6" type="ORF">MAGR_47290</name>
</gene>
<name>A0A2A7MPJ4_MYCAG</name>
<reference evidence="6" key="3">
    <citation type="submission" date="2020-02" db="EMBL/GenBank/DDBJ databases">
        <authorList>
            <person name="Matsumoto Y."/>
            <person name="Motooka D."/>
            <person name="Nakamura S."/>
        </authorList>
    </citation>
    <scope>NUCLEOTIDE SEQUENCE</scope>
    <source>
        <strain evidence="6">JCM 6377</strain>
    </source>
</reference>
<dbReference type="EMBL" id="PDCP01000114">
    <property type="protein sequence ID" value="PEG33437.1"/>
    <property type="molecule type" value="Genomic_DNA"/>
</dbReference>
<dbReference type="PROSITE" id="PS50932">
    <property type="entry name" value="HTH_LACI_2"/>
    <property type="match status" value="1"/>
</dbReference>
<dbReference type="Gene3D" id="1.10.260.40">
    <property type="entry name" value="lambda repressor-like DNA-binding domains"/>
    <property type="match status" value="1"/>
</dbReference>
<evidence type="ECO:0000259" key="5">
    <source>
        <dbReference type="PROSITE" id="PS50932"/>
    </source>
</evidence>
<evidence type="ECO:0000256" key="2">
    <source>
        <dbReference type="ARBA" id="ARBA00023015"/>
    </source>
</evidence>
<dbReference type="InterPro" id="IPR000843">
    <property type="entry name" value="HTH_LacI"/>
</dbReference>
<evidence type="ECO:0000256" key="1">
    <source>
        <dbReference type="ARBA" id="ARBA00022491"/>
    </source>
</evidence>
<keyword evidence="4" id="KW-0804">Transcription</keyword>
<dbReference type="GO" id="GO:0000976">
    <property type="term" value="F:transcription cis-regulatory region binding"/>
    <property type="evidence" value="ECO:0007669"/>
    <property type="project" value="TreeGrafter"/>
</dbReference>
<dbReference type="Proteomes" id="UP000465302">
    <property type="component" value="Unassembled WGS sequence"/>
</dbReference>
<reference evidence="6 9" key="2">
    <citation type="journal article" date="2019" name="Emerg. Microbes Infect.">
        <title>Comprehensive subspecies identification of 175 nontuberculous mycobacteria species based on 7547 genomic profiles.</title>
        <authorList>
            <person name="Matsumoto Y."/>
            <person name="Kinjo T."/>
            <person name="Motooka D."/>
            <person name="Nabeya D."/>
            <person name="Jung N."/>
            <person name="Uechi K."/>
            <person name="Horii T."/>
            <person name="Iida T."/>
            <person name="Fujita J."/>
            <person name="Nakamura S."/>
        </authorList>
    </citation>
    <scope>NUCLEOTIDE SEQUENCE [LARGE SCALE GENOMIC DNA]</scope>
    <source>
        <strain evidence="6 9">JCM 6377</strain>
    </source>
</reference>
<dbReference type="EMBL" id="BLKS01000001">
    <property type="protein sequence ID" value="GFG53288.1"/>
    <property type="molecule type" value="Genomic_DNA"/>
</dbReference>
<dbReference type="Gene3D" id="3.40.50.2300">
    <property type="match status" value="2"/>
</dbReference>
<feature type="domain" description="HTH lacI-type" evidence="5">
    <location>
        <begin position="9"/>
        <end position="63"/>
    </location>
</feature>
<evidence type="ECO:0000313" key="9">
    <source>
        <dbReference type="Proteomes" id="UP000465302"/>
    </source>
</evidence>
<evidence type="ECO:0000256" key="3">
    <source>
        <dbReference type="ARBA" id="ARBA00023125"/>
    </source>
</evidence>
<dbReference type="RefSeq" id="WP_097944680.1">
    <property type="nucleotide sequence ID" value="NZ_BLKS01000001.1"/>
</dbReference>
<evidence type="ECO:0000313" key="8">
    <source>
        <dbReference type="Proteomes" id="UP000220914"/>
    </source>
</evidence>
<dbReference type="AlphaFoldDB" id="A0A2A7MPJ4"/>
<dbReference type="SMART" id="SM00354">
    <property type="entry name" value="HTH_LACI"/>
    <property type="match status" value="1"/>
</dbReference>
<dbReference type="OrthoDB" id="37081at2"/>
<evidence type="ECO:0000313" key="7">
    <source>
        <dbReference type="EMBL" id="PEG33437.1"/>
    </source>
</evidence>
<keyword evidence="8" id="KW-1185">Reference proteome</keyword>
<dbReference type="PANTHER" id="PTHR30146">
    <property type="entry name" value="LACI-RELATED TRANSCRIPTIONAL REPRESSOR"/>
    <property type="match status" value="1"/>
</dbReference>
<sequence>MTPPRKKRPTSYDVAVRAGVSQATVSRVLTGNVKVSDDVRERVARALAELDYEPNSAARAMKTGHTGQIGVVMSAITNPFHQEMLREVSRRLVAANLHPVVWYLDHGADELAVQAIRQRGIDGILLTSATSSSAALEAAIDKQLPTVLLHRTVDDSFCDQVGGDNFRGGYEVAQYFSDNGHTRIGMVTGSLMLSTTRERERGFRAGLYDCGLDISEQSMLRGEVSHATGVAAAERFLRLDDPPTAVFTTSDLLAFGVIDALEAAGRSAPEDMWVVGFDNTEMADWTSFQLTSVDQPIREMVSIAVDLLREQLEGAKRPPKKIVLPCKLVVRRSTAHVAFAPRAHASETAADSK</sequence>
<dbReference type="CDD" id="cd01392">
    <property type="entry name" value="HTH_LacI"/>
    <property type="match status" value="1"/>
</dbReference>
<dbReference type="Pfam" id="PF00356">
    <property type="entry name" value="LacI"/>
    <property type="match status" value="1"/>
</dbReference>
<keyword evidence="1" id="KW-0678">Repressor</keyword>
<accession>A0A2A7MPJ4</accession>
<dbReference type="SUPFAM" id="SSF53822">
    <property type="entry name" value="Periplasmic binding protein-like I"/>
    <property type="match status" value="1"/>
</dbReference>
<keyword evidence="3" id="KW-0238">DNA-binding</keyword>
<keyword evidence="2" id="KW-0805">Transcription regulation</keyword>
<protein>
    <submittedName>
        <fullName evidence="7">LacI family transcriptional regulator</fullName>
    </submittedName>
</protein>
<dbReference type="InterPro" id="IPR046335">
    <property type="entry name" value="LacI/GalR-like_sensor"/>
</dbReference>
<dbReference type="GO" id="GO:0003700">
    <property type="term" value="F:DNA-binding transcription factor activity"/>
    <property type="evidence" value="ECO:0007669"/>
    <property type="project" value="TreeGrafter"/>
</dbReference>
<dbReference type="Pfam" id="PF13377">
    <property type="entry name" value="Peripla_BP_3"/>
    <property type="match status" value="1"/>
</dbReference>
<dbReference type="PANTHER" id="PTHR30146:SF148">
    <property type="entry name" value="HTH-TYPE TRANSCRIPTIONAL REPRESSOR PURR-RELATED"/>
    <property type="match status" value="1"/>
</dbReference>
<organism evidence="7 8">
    <name type="scientific">Mycolicibacterium agri</name>
    <name type="common">Mycobacterium agri</name>
    <dbReference type="NCBI Taxonomy" id="36811"/>
    <lineage>
        <taxon>Bacteria</taxon>
        <taxon>Bacillati</taxon>
        <taxon>Actinomycetota</taxon>
        <taxon>Actinomycetes</taxon>
        <taxon>Mycobacteriales</taxon>
        <taxon>Mycobacteriaceae</taxon>
        <taxon>Mycolicibacterium</taxon>
    </lineage>
</organism>
<evidence type="ECO:0000313" key="6">
    <source>
        <dbReference type="EMBL" id="GFG53288.1"/>
    </source>
</evidence>
<comment type="caution">
    <text evidence="7">The sequence shown here is derived from an EMBL/GenBank/DDBJ whole genome shotgun (WGS) entry which is preliminary data.</text>
</comment>
<proteinExistence type="predicted"/>
<dbReference type="InterPro" id="IPR028082">
    <property type="entry name" value="Peripla_BP_I"/>
</dbReference>
<dbReference type="CDD" id="cd06278">
    <property type="entry name" value="PBP1_LacI-like"/>
    <property type="match status" value="1"/>
</dbReference>